<name>A0A915J248_ROMCU</name>
<accession>A0A915J248</accession>
<dbReference type="WBParaSite" id="nRc.2.0.1.t20189-RA">
    <property type="protein sequence ID" value="nRc.2.0.1.t20189-RA"/>
    <property type="gene ID" value="nRc.2.0.1.g20189"/>
</dbReference>
<reference evidence="2" key="1">
    <citation type="submission" date="2022-11" db="UniProtKB">
        <authorList>
            <consortium name="WormBaseParasite"/>
        </authorList>
    </citation>
    <scope>IDENTIFICATION</scope>
</reference>
<dbReference type="Proteomes" id="UP000887565">
    <property type="component" value="Unplaced"/>
</dbReference>
<evidence type="ECO:0000313" key="2">
    <source>
        <dbReference type="WBParaSite" id="nRc.2.0.1.t20189-RA"/>
    </source>
</evidence>
<proteinExistence type="predicted"/>
<sequence length="64" mass="7206">MLGAVLGDARRAQLRAICALSMLGKQILTRRAEPRAQKICSPSMLRTKDENQSDQRLLEINQKI</sequence>
<keyword evidence="1" id="KW-1185">Reference proteome</keyword>
<organism evidence="1 2">
    <name type="scientific">Romanomermis culicivorax</name>
    <name type="common">Nematode worm</name>
    <dbReference type="NCBI Taxonomy" id="13658"/>
    <lineage>
        <taxon>Eukaryota</taxon>
        <taxon>Metazoa</taxon>
        <taxon>Ecdysozoa</taxon>
        <taxon>Nematoda</taxon>
        <taxon>Enoplea</taxon>
        <taxon>Dorylaimia</taxon>
        <taxon>Mermithida</taxon>
        <taxon>Mermithoidea</taxon>
        <taxon>Mermithidae</taxon>
        <taxon>Romanomermis</taxon>
    </lineage>
</organism>
<protein>
    <submittedName>
        <fullName evidence="2">Uncharacterized protein</fullName>
    </submittedName>
</protein>
<evidence type="ECO:0000313" key="1">
    <source>
        <dbReference type="Proteomes" id="UP000887565"/>
    </source>
</evidence>
<dbReference type="AlphaFoldDB" id="A0A915J248"/>